<dbReference type="EMBL" id="AP022570">
    <property type="protein sequence ID" value="BBX50701.1"/>
    <property type="molecule type" value="Genomic_DNA"/>
</dbReference>
<accession>A0A6N4V7V8</accession>
<feature type="compositionally biased region" description="Acidic residues" evidence="1">
    <location>
        <begin position="334"/>
        <end position="389"/>
    </location>
</feature>
<dbReference type="AlphaFoldDB" id="A0A6N4V7V8"/>
<feature type="compositionally biased region" description="Pro residues" evidence="1">
    <location>
        <begin position="397"/>
        <end position="416"/>
    </location>
</feature>
<protein>
    <submittedName>
        <fullName evidence="2">Uncharacterized protein</fullName>
    </submittedName>
</protein>
<dbReference type="SUPFAM" id="SSF140453">
    <property type="entry name" value="EsxAB dimer-like"/>
    <property type="match status" value="1"/>
</dbReference>
<dbReference type="InterPro" id="IPR036689">
    <property type="entry name" value="ESAT-6-like_sf"/>
</dbReference>
<evidence type="ECO:0000313" key="2">
    <source>
        <dbReference type="EMBL" id="BBX50701.1"/>
    </source>
</evidence>
<evidence type="ECO:0000313" key="3">
    <source>
        <dbReference type="Proteomes" id="UP000466785"/>
    </source>
</evidence>
<name>A0A6N4V7V8_9MYCO</name>
<proteinExistence type="predicted"/>
<feature type="region of interest" description="Disordered" evidence="1">
    <location>
        <begin position="318"/>
        <end position="451"/>
    </location>
</feature>
<evidence type="ECO:0000256" key="1">
    <source>
        <dbReference type="SAM" id="MobiDB-lite"/>
    </source>
</evidence>
<feature type="region of interest" description="Disordered" evidence="1">
    <location>
        <begin position="257"/>
        <end position="294"/>
    </location>
</feature>
<gene>
    <name evidence="2" type="ORF">MPOR_17270</name>
</gene>
<dbReference type="Proteomes" id="UP000466785">
    <property type="component" value="Chromosome"/>
</dbReference>
<keyword evidence="3" id="KW-1185">Reference proteome</keyword>
<organism evidence="2 3">
    <name type="scientific">Mycolicibacterium poriferae</name>
    <dbReference type="NCBI Taxonomy" id="39694"/>
    <lineage>
        <taxon>Bacteria</taxon>
        <taxon>Bacillati</taxon>
        <taxon>Actinomycetota</taxon>
        <taxon>Actinomycetes</taxon>
        <taxon>Mycobacteriales</taxon>
        <taxon>Mycobacteriaceae</taxon>
        <taxon>Mycolicibacterium</taxon>
    </lineage>
</organism>
<sequence length="451" mass="45549">MPAVLTVQQYVAASAQVGYRHPDLTLHAGQLQDWYRSEDGIDLDALLHDCGALEAAASAADEAIHAQDRQRAALPEAWQGAGAAASAEFLRRHSDASATVAAALHTAREAMEMLREQLWEAVDNKVGAVIEIEGRAATTRTEWSAAAATVTSGVGDRAAASELVDQAVKPFVDSTIRIDWLAAMRSAVSSVTNAYRRATEDIAGLRLPDFAIPGDLGPAWTAPAAPPGEVASMPAPAPVVGSAGGVMPAPAPATVPAAWSAPTPTTPSAPAEMPSAPAAAAPPVTPSMGSAGPALPGLGGGGGLSGLGQPFADALSGLLGGGGGLPDPPPLDVPELDDPADTVELEDEEADEDEAADEDLADDAGDADEDEEADTEGDPAVADEDPAEAPDEKPAGEPMPAPTPPPPPPPAEPLPPVAEAEAEVDERTPCQIAADELPQVGESLPSEPGGG</sequence>
<dbReference type="KEGG" id="mpof:MPOR_17270"/>
<reference evidence="2 3" key="1">
    <citation type="journal article" date="2019" name="Emerg. Microbes Infect.">
        <title>Comprehensive subspecies identification of 175 nontuberculous mycobacteria species based on 7547 genomic profiles.</title>
        <authorList>
            <person name="Matsumoto Y."/>
            <person name="Kinjo T."/>
            <person name="Motooka D."/>
            <person name="Nabeya D."/>
            <person name="Jung N."/>
            <person name="Uechi K."/>
            <person name="Horii T."/>
            <person name="Iida T."/>
            <person name="Fujita J."/>
            <person name="Nakamura S."/>
        </authorList>
    </citation>
    <scope>NUCLEOTIDE SEQUENCE [LARGE SCALE GENOMIC DNA]</scope>
    <source>
        <strain evidence="2 3">JCM 12603</strain>
    </source>
</reference>